<dbReference type="AlphaFoldDB" id="A0A2S9Q2H6"/>
<dbReference type="RefSeq" id="WP_105867086.1">
    <property type="nucleotide sequence ID" value="NZ_PVLV01000024.1"/>
</dbReference>
<feature type="transmembrane region" description="Helical" evidence="1">
    <location>
        <begin position="125"/>
        <end position="148"/>
    </location>
</feature>
<feature type="transmembrane region" description="Helical" evidence="1">
    <location>
        <begin position="56"/>
        <end position="86"/>
    </location>
</feature>
<sequence>MTARLEARLRAAVRAADAHGDLEVARVLDGFGTPETAVLPELAQELRDRNDSRTGWTLILLGLAGLLFVVAWPLGLVAAAVGVHQLWTSDRWRRHERVLGTLAPVTGPLVSLVVARVSAVAPAGGYWILIAPVLALCVPVAISGYLYVSLRRRTT</sequence>
<keyword evidence="3" id="KW-1185">Reference proteome</keyword>
<name>A0A2S9Q2H6_9ACTN</name>
<organism evidence="2 3">
    <name type="scientific">Streptomyces solincola</name>
    <dbReference type="NCBI Taxonomy" id="2100817"/>
    <lineage>
        <taxon>Bacteria</taxon>
        <taxon>Bacillati</taxon>
        <taxon>Actinomycetota</taxon>
        <taxon>Actinomycetes</taxon>
        <taxon>Kitasatosporales</taxon>
        <taxon>Streptomycetaceae</taxon>
        <taxon>Streptomyces</taxon>
    </lineage>
</organism>
<accession>A0A2S9Q2H6</accession>
<evidence type="ECO:0000256" key="1">
    <source>
        <dbReference type="SAM" id="Phobius"/>
    </source>
</evidence>
<keyword evidence="1" id="KW-0812">Transmembrane</keyword>
<keyword evidence="1" id="KW-1133">Transmembrane helix</keyword>
<reference evidence="2 3" key="1">
    <citation type="submission" date="2018-03" db="EMBL/GenBank/DDBJ databases">
        <title>Novel Streptomyces sp. from soil.</title>
        <authorList>
            <person name="Tan G.Y.A."/>
            <person name="Lee Z.Y."/>
        </authorList>
    </citation>
    <scope>NUCLEOTIDE SEQUENCE [LARGE SCALE GENOMIC DNA]</scope>
    <source>
        <strain evidence="2 3">ST5x</strain>
    </source>
</reference>
<evidence type="ECO:0000313" key="2">
    <source>
        <dbReference type="EMBL" id="PRH80838.1"/>
    </source>
</evidence>
<gene>
    <name evidence="2" type="ORF">C6N75_01955</name>
</gene>
<dbReference type="Proteomes" id="UP000239322">
    <property type="component" value="Unassembled WGS sequence"/>
</dbReference>
<proteinExistence type="predicted"/>
<evidence type="ECO:0000313" key="3">
    <source>
        <dbReference type="Proteomes" id="UP000239322"/>
    </source>
</evidence>
<protein>
    <submittedName>
        <fullName evidence="2">Uncharacterized protein</fullName>
    </submittedName>
</protein>
<keyword evidence="1" id="KW-0472">Membrane</keyword>
<comment type="caution">
    <text evidence="2">The sequence shown here is derived from an EMBL/GenBank/DDBJ whole genome shotgun (WGS) entry which is preliminary data.</text>
</comment>
<dbReference type="EMBL" id="PVLV01000024">
    <property type="protein sequence ID" value="PRH80838.1"/>
    <property type="molecule type" value="Genomic_DNA"/>
</dbReference>